<dbReference type="PIRSF" id="PIRSF000232">
    <property type="entry name" value="YdjA"/>
    <property type="match status" value="1"/>
</dbReference>
<evidence type="ECO:0000256" key="7">
    <source>
        <dbReference type="PIRNR" id="PIRNR000232"/>
    </source>
</evidence>
<evidence type="ECO:0000256" key="1">
    <source>
        <dbReference type="ARBA" id="ARBA00007118"/>
    </source>
</evidence>
<dbReference type="Gene3D" id="3.40.109.10">
    <property type="entry name" value="NADH Oxidase"/>
    <property type="match status" value="1"/>
</dbReference>
<evidence type="ECO:0000256" key="4">
    <source>
        <dbReference type="ARBA" id="ARBA00022857"/>
    </source>
</evidence>
<organism evidence="10 11">
    <name type="scientific">Advenella kashmirensis</name>
    <dbReference type="NCBI Taxonomy" id="310575"/>
    <lineage>
        <taxon>Bacteria</taxon>
        <taxon>Pseudomonadati</taxon>
        <taxon>Pseudomonadota</taxon>
        <taxon>Betaproteobacteria</taxon>
        <taxon>Burkholderiales</taxon>
        <taxon>Alcaligenaceae</taxon>
    </lineage>
</organism>
<dbReference type="InterPro" id="IPR000415">
    <property type="entry name" value="Nitroreductase-like"/>
</dbReference>
<keyword evidence="5 7" id="KW-0560">Oxidoreductase</keyword>
<feature type="binding site" evidence="8">
    <location>
        <position position="40"/>
    </location>
    <ligand>
        <name>FMN</name>
        <dbReference type="ChEBI" id="CHEBI:58210"/>
        <note>ligand shared between dimeric partners</note>
    </ligand>
</feature>
<evidence type="ECO:0000313" key="10">
    <source>
        <dbReference type="EMBL" id="HBP30227.1"/>
    </source>
</evidence>
<dbReference type="EC" id="1.-.-.-" evidence="7"/>
<dbReference type="EMBL" id="DOEK01000029">
    <property type="protein sequence ID" value="HBP30227.1"/>
    <property type="molecule type" value="Genomic_DNA"/>
</dbReference>
<dbReference type="AlphaFoldDB" id="A0A356LGX0"/>
<evidence type="ECO:0000256" key="8">
    <source>
        <dbReference type="PIRSR" id="PIRSR000232-1"/>
    </source>
</evidence>
<keyword evidence="4 7" id="KW-0521">NADP</keyword>
<feature type="binding site" description="in other chain" evidence="8">
    <location>
        <begin position="11"/>
        <end position="13"/>
    </location>
    <ligand>
        <name>FMN</name>
        <dbReference type="ChEBI" id="CHEBI:58210"/>
        <note>ligand shared between dimeric partners</note>
    </ligand>
</feature>
<dbReference type="PANTHER" id="PTHR43821">
    <property type="entry name" value="NAD(P)H NITROREDUCTASE YDJA-RELATED"/>
    <property type="match status" value="1"/>
</dbReference>
<comment type="caution">
    <text evidence="10">The sequence shown here is derived from an EMBL/GenBank/DDBJ whole genome shotgun (WGS) entry which is preliminary data.</text>
</comment>
<feature type="binding site" description="in other chain" evidence="8">
    <location>
        <begin position="135"/>
        <end position="137"/>
    </location>
    <ligand>
        <name>FMN</name>
        <dbReference type="ChEBI" id="CHEBI:58210"/>
        <note>ligand shared between dimeric partners</note>
    </ligand>
</feature>
<dbReference type="PANTHER" id="PTHR43821:SF1">
    <property type="entry name" value="NAD(P)H NITROREDUCTASE YDJA-RELATED"/>
    <property type="match status" value="1"/>
</dbReference>
<dbReference type="Pfam" id="PF00881">
    <property type="entry name" value="Nitroreductase"/>
    <property type="match status" value="1"/>
</dbReference>
<comment type="cofactor">
    <cofactor evidence="8">
        <name>FMN</name>
        <dbReference type="ChEBI" id="CHEBI:58210"/>
    </cofactor>
    <text evidence="8">Binds 1 FMN per subunit.</text>
</comment>
<dbReference type="SUPFAM" id="SSF55469">
    <property type="entry name" value="FMN-dependent nitroreductase-like"/>
    <property type="match status" value="1"/>
</dbReference>
<protein>
    <recommendedName>
        <fullName evidence="7">Putative NAD(P)H nitroreductase</fullName>
        <ecNumber evidence="7">1.-.-.-</ecNumber>
    </recommendedName>
</protein>
<comment type="similarity">
    <text evidence="1 7">Belongs to the nitroreductase family.</text>
</comment>
<keyword evidence="6 7" id="KW-0520">NAD</keyword>
<keyword evidence="2 7" id="KW-0285">Flavoprotein</keyword>
<evidence type="ECO:0000256" key="2">
    <source>
        <dbReference type="ARBA" id="ARBA00022630"/>
    </source>
</evidence>
<dbReference type="CDD" id="cd02135">
    <property type="entry name" value="YdjA-like"/>
    <property type="match status" value="1"/>
</dbReference>
<dbReference type="Proteomes" id="UP000264036">
    <property type="component" value="Unassembled WGS sequence"/>
</dbReference>
<evidence type="ECO:0000313" key="11">
    <source>
        <dbReference type="Proteomes" id="UP000264036"/>
    </source>
</evidence>
<feature type="domain" description="Nitroreductase" evidence="9">
    <location>
        <begin position="11"/>
        <end position="166"/>
    </location>
</feature>
<proteinExistence type="inferred from homology"/>
<sequence length="193" mass="21190">MTQPIDFLLSRSSMKLVTAPAPNNGDLARILQAAMAAPDHGSLQPWRFKIIRGPAIGKFADFSIGLRQQSDTPFTPEKEAATRAWLSEVPMIIAVACHIDYGNTAISETERVLATGAAVTNILNAAYMLGYGAFWSTGIATYIDEFQAGLGFDSLDYRFLGFIAIGTPKMSIPQKKRPHHTQFIDEWTEPLDV</sequence>
<dbReference type="InterPro" id="IPR029479">
    <property type="entry name" value="Nitroreductase"/>
</dbReference>
<evidence type="ECO:0000256" key="5">
    <source>
        <dbReference type="ARBA" id="ARBA00023002"/>
    </source>
</evidence>
<gene>
    <name evidence="10" type="ORF">DD666_12520</name>
</gene>
<evidence type="ECO:0000256" key="6">
    <source>
        <dbReference type="ARBA" id="ARBA00023027"/>
    </source>
</evidence>
<evidence type="ECO:0000256" key="3">
    <source>
        <dbReference type="ARBA" id="ARBA00022643"/>
    </source>
</evidence>
<dbReference type="GO" id="GO:0016491">
    <property type="term" value="F:oxidoreductase activity"/>
    <property type="evidence" value="ECO:0007669"/>
    <property type="project" value="UniProtKB-UniRule"/>
</dbReference>
<dbReference type="InterPro" id="IPR026021">
    <property type="entry name" value="YdjA-like"/>
</dbReference>
<keyword evidence="3 7" id="KW-0288">FMN</keyword>
<name>A0A356LGX0_9BURK</name>
<evidence type="ECO:0000259" key="9">
    <source>
        <dbReference type="Pfam" id="PF00881"/>
    </source>
</evidence>
<reference evidence="10 11" key="1">
    <citation type="journal article" date="2018" name="Nat. Biotechnol.">
        <title>A standardized bacterial taxonomy based on genome phylogeny substantially revises the tree of life.</title>
        <authorList>
            <person name="Parks D.H."/>
            <person name="Chuvochina M."/>
            <person name="Waite D.W."/>
            <person name="Rinke C."/>
            <person name="Skarshewski A."/>
            <person name="Chaumeil P.A."/>
            <person name="Hugenholtz P."/>
        </authorList>
    </citation>
    <scope>NUCLEOTIDE SEQUENCE [LARGE SCALE GENOMIC DNA]</scope>
    <source>
        <strain evidence="10">UBA10707</strain>
    </source>
</reference>
<accession>A0A356LGX0</accession>
<dbReference type="InterPro" id="IPR052530">
    <property type="entry name" value="NAD(P)H_nitroreductase"/>
</dbReference>